<sequence>MRQQLFKDLIKLSFSLGSTRNVEMGYLDTPRDINTRTIDEVLVTGEIAGASGCRGQGSVRGCGELAKGSTRKTATATGTKRSANRGTFPISTLTVERTGGASHKRMLRSPAINALSPYDWSVDRTMAGTAR</sequence>
<keyword evidence="2" id="KW-1185">Reference proteome</keyword>
<dbReference type="EMBL" id="LR026969">
    <property type="protein sequence ID" value="VBB84034.1"/>
    <property type="molecule type" value="Genomic_DNA"/>
</dbReference>
<name>A0ABY6SHC6_PODCO</name>
<accession>A0ABY6SHC6</accession>
<gene>
    <name evidence="1" type="ORF">PODCO_601993</name>
</gene>
<evidence type="ECO:0000313" key="2">
    <source>
        <dbReference type="Proteomes" id="UP000280685"/>
    </source>
</evidence>
<organism evidence="1 2">
    <name type="scientific">Podospora comata</name>
    <dbReference type="NCBI Taxonomy" id="48703"/>
    <lineage>
        <taxon>Eukaryota</taxon>
        <taxon>Fungi</taxon>
        <taxon>Dikarya</taxon>
        <taxon>Ascomycota</taxon>
        <taxon>Pezizomycotina</taxon>
        <taxon>Sordariomycetes</taxon>
        <taxon>Sordariomycetidae</taxon>
        <taxon>Sordariales</taxon>
        <taxon>Podosporaceae</taxon>
        <taxon>Podospora</taxon>
    </lineage>
</organism>
<protein>
    <submittedName>
        <fullName evidence="1">Uncharacterized protein</fullName>
    </submittedName>
</protein>
<evidence type="ECO:0000313" key="1">
    <source>
        <dbReference type="EMBL" id="VBB84034.1"/>
    </source>
</evidence>
<reference evidence="1" key="1">
    <citation type="submission" date="2018-02" db="EMBL/GenBank/DDBJ databases">
        <authorList>
            <person name="Silar P."/>
        </authorList>
    </citation>
    <scope>NUCLEOTIDE SEQUENCE [LARGE SCALE GENOMIC DNA]</scope>
    <source>
        <strain evidence="1">T</strain>
    </source>
</reference>
<proteinExistence type="predicted"/>
<dbReference type="Proteomes" id="UP000280685">
    <property type="component" value="Chromosome 6"/>
</dbReference>